<evidence type="ECO:0000313" key="2">
    <source>
        <dbReference type="EMBL" id="OES45375.1"/>
    </source>
</evidence>
<evidence type="ECO:0000313" key="3">
    <source>
        <dbReference type="Proteomes" id="UP000095658"/>
    </source>
</evidence>
<dbReference type="OrthoDB" id="2901381at2"/>
<feature type="region of interest" description="Disordered" evidence="1">
    <location>
        <begin position="106"/>
        <end position="167"/>
    </location>
</feature>
<name>A0A1E7DQU5_9BACI</name>
<keyword evidence="3" id="KW-1185">Reference proteome</keyword>
<feature type="compositionally biased region" description="Basic and acidic residues" evidence="1">
    <location>
        <begin position="109"/>
        <end position="118"/>
    </location>
</feature>
<organism evidence="2 3">
    <name type="scientific">Domibacillus iocasae</name>
    <dbReference type="NCBI Taxonomy" id="1714016"/>
    <lineage>
        <taxon>Bacteria</taxon>
        <taxon>Bacillati</taxon>
        <taxon>Bacillota</taxon>
        <taxon>Bacilli</taxon>
        <taxon>Bacillales</taxon>
        <taxon>Bacillaceae</taxon>
        <taxon>Domibacillus</taxon>
    </lineage>
</organism>
<accession>A0A1E7DQU5</accession>
<gene>
    <name evidence="2" type="ORF">BA724_05065</name>
</gene>
<dbReference type="AlphaFoldDB" id="A0A1E7DQU5"/>
<dbReference type="EMBL" id="MAMP01000020">
    <property type="protein sequence ID" value="OES45375.1"/>
    <property type="molecule type" value="Genomic_DNA"/>
</dbReference>
<dbReference type="Proteomes" id="UP000095658">
    <property type="component" value="Unassembled WGS sequence"/>
</dbReference>
<proteinExistence type="predicted"/>
<feature type="compositionally biased region" description="Basic and acidic residues" evidence="1">
    <location>
        <begin position="154"/>
        <end position="167"/>
    </location>
</feature>
<dbReference type="STRING" id="1714016.BA724_05065"/>
<evidence type="ECO:0000256" key="1">
    <source>
        <dbReference type="SAM" id="MobiDB-lite"/>
    </source>
</evidence>
<sequence length="167" mass="19348">MKEKKQFFIPKNYDKKFEWIPGISGWQHVAFLPIIALDFMILQHTPFSFSNKVTFIAISLGLPWILMGTHPIRENVPLYKHLQWKLKFMTQQRLFQYRKEGYVNEVDQSQDKGERSKTAGESTEIRSAIDSGQGDRARKANHARQQNGPMLESVSHKSGTDKQRGVQ</sequence>
<reference evidence="2 3" key="1">
    <citation type="submission" date="2016-06" db="EMBL/GenBank/DDBJ databases">
        <title>Domibacillus iocasae genome sequencing.</title>
        <authorList>
            <person name="Verma A."/>
            <person name="Pal Y."/>
            <person name="Ojha A.K."/>
            <person name="Krishnamurthi S."/>
        </authorList>
    </citation>
    <scope>NUCLEOTIDE SEQUENCE [LARGE SCALE GENOMIC DNA]</scope>
    <source>
        <strain evidence="2 3">DSM 29979</strain>
    </source>
</reference>
<protein>
    <submittedName>
        <fullName evidence="2">Uncharacterized protein</fullName>
    </submittedName>
</protein>
<dbReference type="RefSeq" id="WP_069938256.1">
    <property type="nucleotide sequence ID" value="NZ_MAMP01000020.1"/>
</dbReference>
<comment type="caution">
    <text evidence="2">The sequence shown here is derived from an EMBL/GenBank/DDBJ whole genome shotgun (WGS) entry which is preliminary data.</text>
</comment>